<feature type="transmembrane region" description="Helical" evidence="6">
    <location>
        <begin position="143"/>
        <end position="168"/>
    </location>
</feature>
<keyword evidence="8" id="KW-1185">Reference proteome</keyword>
<evidence type="ECO:0000256" key="1">
    <source>
        <dbReference type="ARBA" id="ARBA00004651"/>
    </source>
</evidence>
<feature type="transmembrane region" description="Helical" evidence="6">
    <location>
        <begin position="71"/>
        <end position="89"/>
    </location>
</feature>
<feature type="transmembrane region" description="Helical" evidence="6">
    <location>
        <begin position="180"/>
        <end position="199"/>
    </location>
</feature>
<dbReference type="GO" id="GO:0005886">
    <property type="term" value="C:plasma membrane"/>
    <property type="evidence" value="ECO:0007669"/>
    <property type="project" value="UniProtKB-SubCell"/>
</dbReference>
<dbReference type="GO" id="GO:0015171">
    <property type="term" value="F:amino acid transmembrane transporter activity"/>
    <property type="evidence" value="ECO:0007669"/>
    <property type="project" value="TreeGrafter"/>
</dbReference>
<evidence type="ECO:0000256" key="4">
    <source>
        <dbReference type="ARBA" id="ARBA00022989"/>
    </source>
</evidence>
<dbReference type="RefSeq" id="WP_029463538.1">
    <property type="nucleotide sequence ID" value="NZ_AP014570.1"/>
</dbReference>
<dbReference type="PANTHER" id="PTHR30086:SF20">
    <property type="entry name" value="ARGININE EXPORTER PROTEIN ARGO-RELATED"/>
    <property type="match status" value="1"/>
</dbReference>
<accession>A0A060NPX5</accession>
<evidence type="ECO:0000256" key="5">
    <source>
        <dbReference type="ARBA" id="ARBA00023136"/>
    </source>
</evidence>
<comment type="subcellular location">
    <subcellularLocation>
        <location evidence="1">Cell membrane</location>
        <topology evidence="1">Multi-pass membrane protein</topology>
    </subcellularLocation>
</comment>
<sequence>MATSAWLLAIVLFAISTSFSPGPNNLLLVTSGAKFGLSRTWRHIMGVAFGFPVMIAIIAIFLGAVFQALPWLHYALNYVGAAYLLYLTWKLVMAGGSMEEGNVGKPIGFVEAALFQWVNPKAWVMATGAIAAYTTTAGFGFEVAAIVAVFTLVGLGSSVTWASFGSFIARFLHTPARMRAFNIVLGLMLLASIVPILMARAPG</sequence>
<dbReference type="GO" id="GO:0033228">
    <property type="term" value="P:cysteine export across plasma membrane"/>
    <property type="evidence" value="ECO:0007669"/>
    <property type="project" value="TreeGrafter"/>
</dbReference>
<evidence type="ECO:0000256" key="6">
    <source>
        <dbReference type="SAM" id="Phobius"/>
    </source>
</evidence>
<protein>
    <submittedName>
        <fullName evidence="7">Putative threonine efflux protein</fullName>
    </submittedName>
</protein>
<evidence type="ECO:0000256" key="3">
    <source>
        <dbReference type="ARBA" id="ARBA00022692"/>
    </source>
</evidence>
<dbReference type="PANTHER" id="PTHR30086">
    <property type="entry name" value="ARGININE EXPORTER PROTEIN ARGO"/>
    <property type="match status" value="1"/>
</dbReference>
<dbReference type="KEGG" id="cbab:SMCB_p0014"/>
<keyword evidence="2" id="KW-1003">Cell membrane</keyword>
<dbReference type="InterPro" id="IPR001123">
    <property type="entry name" value="LeuE-type"/>
</dbReference>
<proteinExistence type="predicted"/>
<evidence type="ECO:0000313" key="7">
    <source>
        <dbReference type="EMBL" id="BAO84631.1"/>
    </source>
</evidence>
<name>A0A060NPX5_9BURK</name>
<dbReference type="AlphaFoldDB" id="A0A060NPX5"/>
<evidence type="ECO:0000256" key="2">
    <source>
        <dbReference type="ARBA" id="ARBA00022475"/>
    </source>
</evidence>
<evidence type="ECO:0000313" key="8">
    <source>
        <dbReference type="Proteomes" id="UP000066014"/>
    </source>
</evidence>
<geneLocation type="plasmid" evidence="8">
    <name>pSMB1 DNA</name>
</geneLocation>
<dbReference type="Proteomes" id="UP000066014">
    <property type="component" value="Plasmid pSMB1"/>
</dbReference>
<keyword evidence="3 6" id="KW-0812">Transmembrane</keyword>
<keyword evidence="5 6" id="KW-0472">Membrane</keyword>
<dbReference type="HOGENOM" id="CLU_079569_1_0_4"/>
<gene>
    <name evidence="7" type="ORF">SMCB_p0014</name>
</gene>
<dbReference type="EMBL" id="AP014570">
    <property type="protein sequence ID" value="BAO84631.1"/>
    <property type="molecule type" value="Genomic_DNA"/>
</dbReference>
<keyword evidence="7" id="KW-0614">Plasmid</keyword>
<dbReference type="Pfam" id="PF01810">
    <property type="entry name" value="LysE"/>
    <property type="match status" value="1"/>
</dbReference>
<feature type="transmembrane region" description="Helical" evidence="6">
    <location>
        <begin position="43"/>
        <end position="64"/>
    </location>
</feature>
<reference evidence="7 8" key="1">
    <citation type="journal article" date="2014" name="Nat. Commun.">
        <title>Physiological and genomic features of highly alkaliphilic hydrogen-utilizing Betaproteobacteria from a continental serpentinizing site.</title>
        <authorList>
            <person name="Suzuki S."/>
            <person name="Kuenen J.G."/>
            <person name="Schipper K."/>
            <person name="van der Velde S."/>
            <person name="Ishii S."/>
            <person name="Wu A."/>
            <person name="Sorokin D.Y."/>
            <person name="Tenney A."/>
            <person name="Meng X.Y."/>
            <person name="Morrill P.L."/>
            <person name="Kamagata Y."/>
            <person name="Muyzer G."/>
            <person name="Nealson K.H."/>
        </authorList>
    </citation>
    <scope>NUCLEOTIDE SEQUENCE [LARGE SCALE GENOMIC DNA]</scope>
    <source>
        <strain evidence="7 8">B1</strain>
        <plasmid evidence="7">pSMB1</plasmid>
    </source>
</reference>
<keyword evidence="4 6" id="KW-1133">Transmembrane helix</keyword>
<organism evidence="7 8">
    <name type="scientific">Serpentinimonas maccroryi</name>
    <dbReference type="NCBI Taxonomy" id="1458426"/>
    <lineage>
        <taxon>Bacteria</taxon>
        <taxon>Pseudomonadati</taxon>
        <taxon>Pseudomonadota</taxon>
        <taxon>Betaproteobacteria</taxon>
        <taxon>Burkholderiales</taxon>
        <taxon>Comamonadaceae</taxon>
        <taxon>Serpentinimonas</taxon>
    </lineage>
</organism>